<sequence length="636" mass="72267">MSQVYTVIIHSGGQNHHSGHERVALLPKLTLKPIVLFKRLMNFKTALAEKQWHCSEVVSQFIIGGVLEEVNPHDHSGNHALEAGTNNKMSTHITLVYHHGGRLERNRKGVTVYSGGQVSLIPRVNVDTLNLFFMEGLFKDLGYIQWKNFYWGKPDAGGGVALKLLRLDRDVVNMYEDAIRNDDRVVHVYWEHTVDTPVEVEVVDVDVEEVPTPETANVNAETQVKPAYVAQAQHTPPMGQAQDTNPVAQTQTTQTGPPTTSEPGTQSQPNLQQDEVPTQESRAKQRNKRNSFKRPAPSGQTFVQGGIGEAPKIFVPRATSESSETDDDDSDPDYHQYESEELHSPYSSDCDSEYEAERNVWPQGNPNAAFGSVHLELGMEFETMEQFKRAVRKFNIQIGRSIIFSRVEPLKCKTICCEANCPWSIYCSRSNEPRSFQVKTFVNQHVCARSHTNKSADRKWVIEQLEEKLRDQRDFKTSEAEAWFRRELEREKEESNKWTPTWAGNDNGEIYEVEKHPTKLTGLPCRHACAALALRGRRPEDQIHNWLGMAAYNSAHQHNINPVPSKEFWEKAEGYPPLPPHYKTPIGRPTKKRRKKKNEARPSSNPHKLKRRYGAISCKYCEESGHNSRGCEKKTG</sequence>
<dbReference type="PANTHER" id="PTHR31973:SF187">
    <property type="entry name" value="MUTATOR TRANSPOSASE MUDRA PROTEIN"/>
    <property type="match status" value="1"/>
</dbReference>
<feature type="domain" description="PB1-like" evidence="3">
    <location>
        <begin position="89"/>
        <end position="192"/>
    </location>
</feature>
<accession>A0A445CJ90</accession>
<name>A0A445CJ90_ARAHY</name>
<dbReference type="Pfam" id="PF26130">
    <property type="entry name" value="PB1-like"/>
    <property type="match status" value="1"/>
</dbReference>
<keyword evidence="5" id="KW-1185">Reference proteome</keyword>
<evidence type="ECO:0000313" key="5">
    <source>
        <dbReference type="Proteomes" id="UP000289738"/>
    </source>
</evidence>
<dbReference type="Proteomes" id="UP000289738">
    <property type="component" value="Chromosome A06"/>
</dbReference>
<organism evidence="4 5">
    <name type="scientific">Arachis hypogaea</name>
    <name type="common">Peanut</name>
    <dbReference type="NCBI Taxonomy" id="3818"/>
    <lineage>
        <taxon>Eukaryota</taxon>
        <taxon>Viridiplantae</taxon>
        <taxon>Streptophyta</taxon>
        <taxon>Embryophyta</taxon>
        <taxon>Tracheophyta</taxon>
        <taxon>Spermatophyta</taxon>
        <taxon>Magnoliopsida</taxon>
        <taxon>eudicotyledons</taxon>
        <taxon>Gunneridae</taxon>
        <taxon>Pentapetalae</taxon>
        <taxon>rosids</taxon>
        <taxon>fabids</taxon>
        <taxon>Fabales</taxon>
        <taxon>Fabaceae</taxon>
        <taxon>Papilionoideae</taxon>
        <taxon>50 kb inversion clade</taxon>
        <taxon>dalbergioids sensu lato</taxon>
        <taxon>Dalbergieae</taxon>
        <taxon>Pterocarpus clade</taxon>
        <taxon>Arachis</taxon>
    </lineage>
</organism>
<dbReference type="EMBL" id="SDMP01000006">
    <property type="protein sequence ID" value="RYR50970.1"/>
    <property type="molecule type" value="Genomic_DNA"/>
</dbReference>
<feature type="compositionally biased region" description="Basic and acidic residues" evidence="1">
    <location>
        <begin position="332"/>
        <end position="343"/>
    </location>
</feature>
<protein>
    <submittedName>
        <fullName evidence="4">Uncharacterized protein</fullName>
    </submittedName>
</protein>
<feature type="compositionally biased region" description="Polar residues" evidence="1">
    <location>
        <begin position="270"/>
        <end position="280"/>
    </location>
</feature>
<evidence type="ECO:0000313" key="4">
    <source>
        <dbReference type="EMBL" id="RYR50970.1"/>
    </source>
</evidence>
<comment type="caution">
    <text evidence="4">The sequence shown here is derived from an EMBL/GenBank/DDBJ whole genome shotgun (WGS) entry which is preliminary data.</text>
</comment>
<reference evidence="4 5" key="1">
    <citation type="submission" date="2019-01" db="EMBL/GenBank/DDBJ databases">
        <title>Sequencing of cultivated peanut Arachis hypogaea provides insights into genome evolution and oil improvement.</title>
        <authorList>
            <person name="Chen X."/>
        </authorList>
    </citation>
    <scope>NUCLEOTIDE SEQUENCE [LARGE SCALE GENOMIC DNA]</scope>
    <source>
        <strain evidence="5">cv. Fuhuasheng</strain>
        <tissue evidence="4">Leaves</tissue>
    </source>
</reference>
<dbReference type="PANTHER" id="PTHR31973">
    <property type="entry name" value="POLYPROTEIN, PUTATIVE-RELATED"/>
    <property type="match status" value="1"/>
</dbReference>
<evidence type="ECO:0000259" key="3">
    <source>
        <dbReference type="Pfam" id="PF26130"/>
    </source>
</evidence>
<feature type="region of interest" description="Disordered" evidence="1">
    <location>
        <begin position="235"/>
        <end position="365"/>
    </location>
</feature>
<feature type="domain" description="Transposase MuDR plant" evidence="2">
    <location>
        <begin position="374"/>
        <end position="438"/>
    </location>
</feature>
<evidence type="ECO:0000259" key="2">
    <source>
        <dbReference type="Pfam" id="PF03108"/>
    </source>
</evidence>
<feature type="region of interest" description="Disordered" evidence="1">
    <location>
        <begin position="572"/>
        <end position="611"/>
    </location>
</feature>
<dbReference type="InterPro" id="IPR004332">
    <property type="entry name" value="Transposase_MuDR"/>
</dbReference>
<dbReference type="AlphaFoldDB" id="A0A445CJ90"/>
<dbReference type="InterPro" id="IPR058594">
    <property type="entry name" value="PB1-like_dom_pln"/>
</dbReference>
<dbReference type="Pfam" id="PF03108">
    <property type="entry name" value="DBD_Tnp_Mut"/>
    <property type="match status" value="1"/>
</dbReference>
<feature type="compositionally biased region" description="Low complexity" evidence="1">
    <location>
        <begin position="249"/>
        <end position="269"/>
    </location>
</feature>
<feature type="compositionally biased region" description="Basic residues" evidence="1">
    <location>
        <begin position="589"/>
        <end position="598"/>
    </location>
</feature>
<evidence type="ECO:0000256" key="1">
    <source>
        <dbReference type="SAM" id="MobiDB-lite"/>
    </source>
</evidence>
<gene>
    <name evidence="4" type="ORF">Ahy_A06g026031</name>
</gene>
<proteinExistence type="predicted"/>